<feature type="region of interest" description="Disordered" evidence="1">
    <location>
        <begin position="1"/>
        <end position="33"/>
    </location>
</feature>
<reference evidence="2 3" key="1">
    <citation type="submission" date="2017-09" db="EMBL/GenBank/DDBJ databases">
        <title>Biodiversity and function of Thalassospira species in the particle-attached aromatic-hydrocarbon-degrading consortia from the surface seawater of the China South Sea.</title>
        <authorList>
            <person name="Dong C."/>
            <person name="Lai Q."/>
            <person name="Shao Z."/>
        </authorList>
    </citation>
    <scope>NUCLEOTIDE SEQUENCE [LARGE SCALE GENOMIC DNA]</scope>
    <source>
        <strain evidence="2 3">139Z-12</strain>
    </source>
</reference>
<dbReference type="RefSeq" id="WP_101304415.1">
    <property type="nucleotide sequence ID" value="NZ_NXGX01000008.1"/>
</dbReference>
<name>A0A2N3L256_9PROT</name>
<evidence type="ECO:0000313" key="2">
    <source>
        <dbReference type="EMBL" id="PKR56903.1"/>
    </source>
</evidence>
<keyword evidence="3" id="KW-1185">Reference proteome</keyword>
<feature type="compositionally biased region" description="Low complexity" evidence="1">
    <location>
        <begin position="558"/>
        <end position="570"/>
    </location>
</feature>
<feature type="compositionally biased region" description="Low complexity" evidence="1">
    <location>
        <begin position="64"/>
        <end position="77"/>
    </location>
</feature>
<feature type="region of interest" description="Disordered" evidence="1">
    <location>
        <begin position="482"/>
        <end position="570"/>
    </location>
</feature>
<feature type="region of interest" description="Disordered" evidence="1">
    <location>
        <begin position="60"/>
        <end position="83"/>
    </location>
</feature>
<evidence type="ECO:0000256" key="1">
    <source>
        <dbReference type="SAM" id="MobiDB-lite"/>
    </source>
</evidence>
<feature type="compositionally biased region" description="Polar residues" evidence="1">
    <location>
        <begin position="155"/>
        <end position="167"/>
    </location>
</feature>
<dbReference type="Proteomes" id="UP000233332">
    <property type="component" value="Unassembled WGS sequence"/>
</dbReference>
<feature type="compositionally biased region" description="Gly residues" evidence="1">
    <location>
        <begin position="543"/>
        <end position="557"/>
    </location>
</feature>
<feature type="compositionally biased region" description="Basic and acidic residues" evidence="1">
    <location>
        <begin position="527"/>
        <end position="537"/>
    </location>
</feature>
<dbReference type="AlphaFoldDB" id="A0A2N3L256"/>
<organism evidence="2 3">
    <name type="scientific">Thalassospira lohafexi</name>
    <dbReference type="NCBI Taxonomy" id="744227"/>
    <lineage>
        <taxon>Bacteria</taxon>
        <taxon>Pseudomonadati</taxon>
        <taxon>Pseudomonadota</taxon>
        <taxon>Alphaproteobacteria</taxon>
        <taxon>Rhodospirillales</taxon>
        <taxon>Thalassospiraceae</taxon>
        <taxon>Thalassospira</taxon>
    </lineage>
</organism>
<feature type="region of interest" description="Disordered" evidence="1">
    <location>
        <begin position="111"/>
        <end position="169"/>
    </location>
</feature>
<feature type="compositionally biased region" description="Low complexity" evidence="1">
    <location>
        <begin position="494"/>
        <end position="515"/>
    </location>
</feature>
<evidence type="ECO:0000313" key="3">
    <source>
        <dbReference type="Proteomes" id="UP000233332"/>
    </source>
</evidence>
<gene>
    <name evidence="2" type="ORF">COO92_18120</name>
</gene>
<dbReference type="EMBL" id="NXGX01000008">
    <property type="protein sequence ID" value="PKR56903.1"/>
    <property type="molecule type" value="Genomic_DNA"/>
</dbReference>
<protein>
    <submittedName>
        <fullName evidence="2">Uncharacterized protein</fullName>
    </submittedName>
</protein>
<feature type="compositionally biased region" description="Polar residues" evidence="1">
    <location>
        <begin position="1"/>
        <end position="13"/>
    </location>
</feature>
<comment type="caution">
    <text evidence="2">The sequence shown here is derived from an EMBL/GenBank/DDBJ whole genome shotgun (WGS) entry which is preliminary data.</text>
</comment>
<sequence>MTDSQKPTAQPTEKTTDQGTDKATPYASLPPEHQDALDVMAALCREYGLEELAPGLLHSSSLFPDPATSPASSGSTPRDSGAQVHQPIYGFDAEPQETAFSIIQKFLFDRDPNAPDASRNQAGLDGHIPDPASVLAKSMQSSPQTRADQRKGPDMTQSSEASSTPSYDSAAAQWRLITTRPDGSETDLAGAVISDDMFRTAMPQLQGKDSQDADVPDWTIDLAQCLPLAAGRTSAQTAISAKLVALDTPALLGGWCLNVGANAGTNASTSAGVQSELAITVPKTSPSQLRALLFDTTVTDQAQEPYSEMATYGGGAYALHLEQTIGDVPSGTTPNLALIRLIFADRPAVPAQLEYVGTLPSPTLRGTIPISPTHAIPFWMQITPPSEGDKGAGLVILVQYDQEVSFNVTAQLLTSSKSCTPTAILNCSGQSDNSACRAASMIANANGRLETTLTGLATAPTPDELAGYGFCLDGGTSDTSKAVPTVTPAVESNAKPATSSPTSAAKTPSSGDAQSPPSPPQDTPDNGDSKSNDDGKDQPSGSKSGGGGGKTTQGGTGKSATSGTTSKGGS</sequence>
<proteinExistence type="predicted"/>
<accession>A0A2N3L256</accession>